<dbReference type="EMBL" id="JASBNA010000018">
    <property type="protein sequence ID" value="KAK7685901.1"/>
    <property type="molecule type" value="Genomic_DNA"/>
</dbReference>
<evidence type="ECO:0000256" key="8">
    <source>
        <dbReference type="PROSITE-ProRule" id="PRU00042"/>
    </source>
</evidence>
<feature type="compositionally biased region" description="Low complexity" evidence="9">
    <location>
        <begin position="318"/>
        <end position="331"/>
    </location>
</feature>
<dbReference type="GO" id="GO:0005634">
    <property type="term" value="C:nucleus"/>
    <property type="evidence" value="ECO:0007669"/>
    <property type="project" value="UniProtKB-SubCell"/>
</dbReference>
<dbReference type="PROSITE" id="PS00028">
    <property type="entry name" value="ZINC_FINGER_C2H2_1"/>
    <property type="match status" value="2"/>
</dbReference>
<dbReference type="PANTHER" id="PTHR46451:SF1">
    <property type="entry name" value="RAS-RESPONSIVE ELEMENT-BINDING PROTEIN 1"/>
    <property type="match status" value="1"/>
</dbReference>
<dbReference type="FunFam" id="3.30.160.60:FF:000125">
    <property type="entry name" value="Putative zinc finger protein 143"/>
    <property type="match status" value="1"/>
</dbReference>
<dbReference type="Pfam" id="PF13894">
    <property type="entry name" value="zf-C2H2_4"/>
    <property type="match status" value="1"/>
</dbReference>
<dbReference type="GO" id="GO:0008270">
    <property type="term" value="F:zinc ion binding"/>
    <property type="evidence" value="ECO:0007669"/>
    <property type="project" value="UniProtKB-KW"/>
</dbReference>
<evidence type="ECO:0000313" key="11">
    <source>
        <dbReference type="EMBL" id="KAK7685901.1"/>
    </source>
</evidence>
<reference evidence="11 12" key="1">
    <citation type="submission" date="2022-09" db="EMBL/GenBank/DDBJ databases">
        <authorList>
            <person name="Palmer J.M."/>
        </authorList>
    </citation>
    <scope>NUCLEOTIDE SEQUENCE [LARGE SCALE GENOMIC DNA]</scope>
    <source>
        <strain evidence="11 12">DSM 7382</strain>
    </source>
</reference>
<evidence type="ECO:0000259" key="10">
    <source>
        <dbReference type="PROSITE" id="PS50157"/>
    </source>
</evidence>
<name>A0AAW0FYN9_9APHY</name>
<sequence>MPSQSTFFSDNAQQSSMPTGHRYDYPPYFMTSPTAIAAMSAGVTPNFLSNNNWRSPQSATTPYTESPLGTPYSETGSADGGYYVGDVASHTVGYPESSQRTHLPDAAFAAAIYQSRFHGGISSVNGTNTSYGTQGVDNDRHSLHTTQYVSSSEGNELPVSTRHGAHGHPSTTSPSVQQMSPQRLMGMTGPGFSSQTGNFSTYSPPATMQRNVTASPQAQPIPFYYPEAREIQYPPALSIYSNSSHSAIERLGEPGSPSVVPPLVFEGENGEEYEEGSECSLPSASSDTSRNNEWPASPRTSAARQEDVGSPIDYDGQSPTTSPGPLGSPTLSHEHHEHGKSSKKSKMHQCGICQKWFPRPSGLATHMNSHSGARPYKCPVPGCNKSFAVRSNAKRHLRTHGIFPSTEHSSPPAQFTVGFDEPIVSDAPPVGKVPSKLRWVPQSLSSRNNVDHLKDHTSDSEDEFSTACPIVQVPLPPVIPSVSKWDGDDAYEERNPYERLGMSPYLSSQWRGLPGPAIVSS</sequence>
<comment type="caution">
    <text evidence="11">The sequence shown here is derived from an EMBL/GenBank/DDBJ whole genome shotgun (WGS) entry which is preliminary data.</text>
</comment>
<accession>A0AAW0FYN9</accession>
<comment type="subcellular location">
    <subcellularLocation>
        <location evidence="1">Nucleus</location>
    </subcellularLocation>
</comment>
<proteinExistence type="predicted"/>
<dbReference type="PANTHER" id="PTHR46451">
    <property type="entry name" value="RAS-RESPONSIVE ELEMENT-BINDING PROTEIN 1"/>
    <property type="match status" value="1"/>
</dbReference>
<evidence type="ECO:0000256" key="3">
    <source>
        <dbReference type="ARBA" id="ARBA00022737"/>
    </source>
</evidence>
<gene>
    <name evidence="11" type="ORF">QCA50_010708</name>
</gene>
<dbReference type="InterPro" id="IPR036236">
    <property type="entry name" value="Znf_C2H2_sf"/>
</dbReference>
<evidence type="ECO:0000256" key="4">
    <source>
        <dbReference type="ARBA" id="ARBA00022771"/>
    </source>
</evidence>
<evidence type="ECO:0000256" key="2">
    <source>
        <dbReference type="ARBA" id="ARBA00022723"/>
    </source>
</evidence>
<protein>
    <recommendedName>
        <fullName evidence="10">C2H2-type domain-containing protein</fullName>
    </recommendedName>
</protein>
<feature type="compositionally biased region" description="Polar residues" evidence="9">
    <location>
        <begin position="280"/>
        <end position="303"/>
    </location>
</feature>
<feature type="domain" description="C2H2-type" evidence="10">
    <location>
        <begin position="376"/>
        <end position="400"/>
    </location>
</feature>
<organism evidence="11 12">
    <name type="scientific">Cerrena zonata</name>
    <dbReference type="NCBI Taxonomy" id="2478898"/>
    <lineage>
        <taxon>Eukaryota</taxon>
        <taxon>Fungi</taxon>
        <taxon>Dikarya</taxon>
        <taxon>Basidiomycota</taxon>
        <taxon>Agaricomycotina</taxon>
        <taxon>Agaricomycetes</taxon>
        <taxon>Polyporales</taxon>
        <taxon>Cerrenaceae</taxon>
        <taxon>Cerrena</taxon>
    </lineage>
</organism>
<evidence type="ECO:0000313" key="12">
    <source>
        <dbReference type="Proteomes" id="UP001385951"/>
    </source>
</evidence>
<dbReference type="Pfam" id="PF00096">
    <property type="entry name" value="zf-C2H2"/>
    <property type="match status" value="1"/>
</dbReference>
<dbReference type="FunFam" id="3.30.160.60:FF:000045">
    <property type="entry name" value="ZFP69 zinc finger protein B"/>
    <property type="match status" value="1"/>
</dbReference>
<evidence type="ECO:0000256" key="6">
    <source>
        <dbReference type="ARBA" id="ARBA00023125"/>
    </source>
</evidence>
<feature type="compositionally biased region" description="Polar residues" evidence="9">
    <location>
        <begin position="191"/>
        <end position="208"/>
    </location>
</feature>
<evidence type="ECO:0000256" key="7">
    <source>
        <dbReference type="ARBA" id="ARBA00023242"/>
    </source>
</evidence>
<keyword evidence="6" id="KW-0238">DNA-binding</keyword>
<dbReference type="GO" id="GO:0001228">
    <property type="term" value="F:DNA-binding transcription activator activity, RNA polymerase II-specific"/>
    <property type="evidence" value="ECO:0007669"/>
    <property type="project" value="TreeGrafter"/>
</dbReference>
<feature type="region of interest" description="Disordered" evidence="9">
    <location>
        <begin position="269"/>
        <end position="347"/>
    </location>
</feature>
<evidence type="ECO:0000256" key="9">
    <source>
        <dbReference type="SAM" id="MobiDB-lite"/>
    </source>
</evidence>
<dbReference type="SUPFAM" id="SSF57667">
    <property type="entry name" value="beta-beta-alpha zinc fingers"/>
    <property type="match status" value="1"/>
</dbReference>
<keyword evidence="3" id="KW-0677">Repeat</keyword>
<evidence type="ECO:0000256" key="5">
    <source>
        <dbReference type="ARBA" id="ARBA00022833"/>
    </source>
</evidence>
<dbReference type="Proteomes" id="UP001385951">
    <property type="component" value="Unassembled WGS sequence"/>
</dbReference>
<feature type="domain" description="C2H2-type" evidence="10">
    <location>
        <begin position="348"/>
        <end position="375"/>
    </location>
</feature>
<dbReference type="GO" id="GO:0000978">
    <property type="term" value="F:RNA polymerase II cis-regulatory region sequence-specific DNA binding"/>
    <property type="evidence" value="ECO:0007669"/>
    <property type="project" value="TreeGrafter"/>
</dbReference>
<dbReference type="SMART" id="SM00355">
    <property type="entry name" value="ZnF_C2H2"/>
    <property type="match status" value="2"/>
</dbReference>
<feature type="compositionally biased region" description="Polar residues" evidence="9">
    <location>
        <begin position="169"/>
        <end position="181"/>
    </location>
</feature>
<dbReference type="Gene3D" id="3.30.160.60">
    <property type="entry name" value="Classic Zinc Finger"/>
    <property type="match status" value="2"/>
</dbReference>
<dbReference type="AlphaFoldDB" id="A0AAW0FYN9"/>
<dbReference type="PROSITE" id="PS50157">
    <property type="entry name" value="ZINC_FINGER_C2H2_2"/>
    <property type="match status" value="2"/>
</dbReference>
<keyword evidence="7" id="KW-0539">Nucleus</keyword>
<keyword evidence="2" id="KW-0479">Metal-binding</keyword>
<keyword evidence="5" id="KW-0862">Zinc</keyword>
<dbReference type="InterPro" id="IPR013087">
    <property type="entry name" value="Znf_C2H2_type"/>
</dbReference>
<dbReference type="InterPro" id="IPR052795">
    <property type="entry name" value="RREB1"/>
</dbReference>
<feature type="region of interest" description="Disordered" evidence="9">
    <location>
        <begin position="146"/>
        <end position="208"/>
    </location>
</feature>
<keyword evidence="4 8" id="KW-0863">Zinc-finger</keyword>
<evidence type="ECO:0000256" key="1">
    <source>
        <dbReference type="ARBA" id="ARBA00004123"/>
    </source>
</evidence>
<keyword evidence="12" id="KW-1185">Reference proteome</keyword>